<organism evidence="2 3">
    <name type="scientific">Phytohabitans flavus</name>
    <dbReference type="NCBI Taxonomy" id="1076124"/>
    <lineage>
        <taxon>Bacteria</taxon>
        <taxon>Bacillati</taxon>
        <taxon>Actinomycetota</taxon>
        <taxon>Actinomycetes</taxon>
        <taxon>Micromonosporales</taxon>
        <taxon>Micromonosporaceae</taxon>
    </lineage>
</organism>
<feature type="region of interest" description="Disordered" evidence="1">
    <location>
        <begin position="1"/>
        <end position="38"/>
    </location>
</feature>
<gene>
    <name evidence="2" type="ORF">Pflav_061360</name>
</gene>
<keyword evidence="3" id="KW-1185">Reference proteome</keyword>
<feature type="compositionally biased region" description="Polar residues" evidence="1">
    <location>
        <begin position="1"/>
        <end position="17"/>
    </location>
</feature>
<name>A0A6F8Y0U4_9ACTN</name>
<dbReference type="Proteomes" id="UP000502508">
    <property type="component" value="Chromosome"/>
</dbReference>
<dbReference type="AlphaFoldDB" id="A0A6F8Y0U4"/>
<proteinExistence type="predicted"/>
<reference evidence="2 3" key="2">
    <citation type="submission" date="2020-03" db="EMBL/GenBank/DDBJ databases">
        <authorList>
            <person name="Ichikawa N."/>
            <person name="Kimura A."/>
            <person name="Kitahashi Y."/>
            <person name="Uohara A."/>
        </authorList>
    </citation>
    <scope>NUCLEOTIDE SEQUENCE [LARGE SCALE GENOMIC DNA]</scope>
    <source>
        <strain evidence="2 3">NBRC 107702</strain>
    </source>
</reference>
<evidence type="ECO:0000313" key="3">
    <source>
        <dbReference type="Proteomes" id="UP000502508"/>
    </source>
</evidence>
<dbReference type="KEGG" id="pfla:Pflav_061360"/>
<reference evidence="2 3" key="1">
    <citation type="submission" date="2020-03" db="EMBL/GenBank/DDBJ databases">
        <title>Whole genome shotgun sequence of Phytohabitans flavus NBRC 107702.</title>
        <authorList>
            <person name="Komaki H."/>
            <person name="Tamura T."/>
        </authorList>
    </citation>
    <scope>NUCLEOTIDE SEQUENCE [LARGE SCALE GENOMIC DNA]</scope>
    <source>
        <strain evidence="2 3">NBRC 107702</strain>
    </source>
</reference>
<dbReference type="Gene3D" id="3.30.200.20">
    <property type="entry name" value="Phosphorylase Kinase, domain 1"/>
    <property type="match status" value="1"/>
</dbReference>
<accession>A0A6F8Y0U4</accession>
<protein>
    <submittedName>
        <fullName evidence="2">Uncharacterized protein</fullName>
    </submittedName>
</protein>
<dbReference type="EMBL" id="AP022870">
    <property type="protein sequence ID" value="BCB79726.1"/>
    <property type="molecule type" value="Genomic_DNA"/>
</dbReference>
<sequence length="75" mass="8250">MTSRKFTLSQPAASRQSLVRAKDVSRHPRRAAARHSVSSMDGVLDGRYRLEGEIAQGAIGAVWRAVDMVTGGWWP</sequence>
<evidence type="ECO:0000313" key="2">
    <source>
        <dbReference type="EMBL" id="BCB79726.1"/>
    </source>
</evidence>
<evidence type="ECO:0000256" key="1">
    <source>
        <dbReference type="SAM" id="MobiDB-lite"/>
    </source>
</evidence>